<sequence length="115" mass="12270">MLRQNNAIHIANTNDLLLSGWFASTSMNLGNCCARLPCICLSLLGAAGINPHTVRVLFALVFRFVTTVAAIARSNILTISQIPFTWVLHTNTLVGATGAATMVRATAAFDDSSSY</sequence>
<dbReference type="AlphaFoldDB" id="A0A0D2A8E9"/>
<evidence type="ECO:0000313" key="1">
    <source>
        <dbReference type="EMBL" id="KIW36596.1"/>
    </source>
</evidence>
<dbReference type="RefSeq" id="XP_016256812.1">
    <property type="nucleotide sequence ID" value="XM_016412812.1"/>
</dbReference>
<proteinExistence type="predicted"/>
<dbReference type="Proteomes" id="UP000053342">
    <property type="component" value="Unassembled WGS sequence"/>
</dbReference>
<reference evidence="1 2" key="1">
    <citation type="submission" date="2015-01" db="EMBL/GenBank/DDBJ databases">
        <title>The Genome Sequence of Exophiala oligosperma CBS72588.</title>
        <authorList>
            <consortium name="The Broad Institute Genomics Platform"/>
            <person name="Cuomo C."/>
            <person name="de Hoog S."/>
            <person name="Gorbushina A."/>
            <person name="Stielow B."/>
            <person name="Teixiera M."/>
            <person name="Abouelleil A."/>
            <person name="Chapman S.B."/>
            <person name="Priest M."/>
            <person name="Young S.K."/>
            <person name="Wortman J."/>
            <person name="Nusbaum C."/>
            <person name="Birren B."/>
        </authorList>
    </citation>
    <scope>NUCLEOTIDE SEQUENCE [LARGE SCALE GENOMIC DNA]</scope>
    <source>
        <strain evidence="1 2">CBS 72588</strain>
    </source>
</reference>
<name>A0A0D2A8E9_9EURO</name>
<keyword evidence="2" id="KW-1185">Reference proteome</keyword>
<dbReference type="HOGENOM" id="CLU_2109028_0_0_1"/>
<dbReference type="EMBL" id="KN847352">
    <property type="protein sequence ID" value="KIW36596.1"/>
    <property type="molecule type" value="Genomic_DNA"/>
</dbReference>
<gene>
    <name evidence="1" type="ORF">PV06_11183</name>
</gene>
<evidence type="ECO:0000313" key="2">
    <source>
        <dbReference type="Proteomes" id="UP000053342"/>
    </source>
</evidence>
<dbReference type="VEuPathDB" id="FungiDB:PV06_11183"/>
<dbReference type="GeneID" id="27363257"/>
<organism evidence="1 2">
    <name type="scientific">Exophiala oligosperma</name>
    <dbReference type="NCBI Taxonomy" id="215243"/>
    <lineage>
        <taxon>Eukaryota</taxon>
        <taxon>Fungi</taxon>
        <taxon>Dikarya</taxon>
        <taxon>Ascomycota</taxon>
        <taxon>Pezizomycotina</taxon>
        <taxon>Eurotiomycetes</taxon>
        <taxon>Chaetothyriomycetidae</taxon>
        <taxon>Chaetothyriales</taxon>
        <taxon>Herpotrichiellaceae</taxon>
        <taxon>Exophiala</taxon>
    </lineage>
</organism>
<accession>A0A0D2A8E9</accession>
<protein>
    <submittedName>
        <fullName evidence="1">Uncharacterized protein</fullName>
    </submittedName>
</protein>